<keyword evidence="7 9" id="KW-0456">Lyase</keyword>
<organism evidence="11 12">
    <name type="scientific">Phenylobacterium hankyongense</name>
    <dbReference type="NCBI Taxonomy" id="1813876"/>
    <lineage>
        <taxon>Bacteria</taxon>
        <taxon>Pseudomonadati</taxon>
        <taxon>Pseudomonadota</taxon>
        <taxon>Alphaproteobacteria</taxon>
        <taxon>Caulobacterales</taxon>
        <taxon>Caulobacteraceae</taxon>
        <taxon>Phenylobacterium</taxon>
    </lineage>
</organism>
<comment type="function">
    <text evidence="1">Catalyzes the conversion of 7,8-dihydroneopterin triphosphate (H2NTP) to 6-carboxy-5,6,7,8-tetrahydropterin (CPH4) and acetaldehyde.</text>
</comment>
<dbReference type="InterPro" id="IPR038418">
    <property type="entry name" value="6-PTP_synth/QueD_sf"/>
</dbReference>
<comment type="similarity">
    <text evidence="3 9">Belongs to the PTPS family. QueD subfamily.</text>
</comment>
<gene>
    <name evidence="11" type="ORF">DJ021_02870</name>
</gene>
<dbReference type="SUPFAM" id="SSF55620">
    <property type="entry name" value="Tetrahydrobiopterin biosynthesis enzymes-like"/>
    <property type="match status" value="1"/>
</dbReference>
<evidence type="ECO:0000256" key="9">
    <source>
        <dbReference type="PIRNR" id="PIRNR006113"/>
    </source>
</evidence>
<comment type="pathway">
    <text evidence="2 9">Purine metabolism; 7-cyano-7-deazaguanine biosynthesis.</text>
</comment>
<dbReference type="PANTHER" id="PTHR12589:SF7">
    <property type="entry name" value="6-PYRUVOYL TETRAHYDROBIOPTERIN SYNTHASE"/>
    <property type="match status" value="1"/>
</dbReference>
<dbReference type="Proteomes" id="UP000249842">
    <property type="component" value="Unassembled WGS sequence"/>
</dbReference>
<dbReference type="OrthoDB" id="9804698at2"/>
<comment type="cofactor">
    <cofactor evidence="9 10">
        <name>Zn(2+)</name>
        <dbReference type="ChEBI" id="CHEBI:29105"/>
    </cofactor>
    <text evidence="9 10">Binds 1 zinc ion per subunit.</text>
</comment>
<reference evidence="12" key="1">
    <citation type="submission" date="2018-05" db="EMBL/GenBank/DDBJ databases">
        <authorList>
            <person name="Li X."/>
        </authorList>
    </citation>
    <scope>NUCLEOTIDE SEQUENCE [LARGE SCALE GENOMIC DNA]</scope>
    <source>
        <strain evidence="12">HKS-05</strain>
    </source>
</reference>
<keyword evidence="5 9" id="KW-0479">Metal-binding</keyword>
<name>A0A328AYZ0_9CAUL</name>
<keyword evidence="6 9" id="KW-0862">Zinc</keyword>
<feature type="binding site" evidence="10">
    <location>
        <position position="36"/>
    </location>
    <ligand>
        <name>Zn(2+)</name>
        <dbReference type="ChEBI" id="CHEBI:29105"/>
    </ligand>
</feature>
<dbReference type="GO" id="GO:0046872">
    <property type="term" value="F:metal ion binding"/>
    <property type="evidence" value="ECO:0007669"/>
    <property type="project" value="UniProtKB-KW"/>
</dbReference>
<evidence type="ECO:0000256" key="10">
    <source>
        <dbReference type="PIRSR" id="PIRSR006113-2"/>
    </source>
</evidence>
<evidence type="ECO:0000313" key="11">
    <source>
        <dbReference type="EMBL" id="RAK58814.1"/>
    </source>
</evidence>
<feature type="binding site" evidence="10">
    <location>
        <position position="18"/>
    </location>
    <ligand>
        <name>Zn(2+)</name>
        <dbReference type="ChEBI" id="CHEBI:29105"/>
    </ligand>
</feature>
<accession>A0A328AYZ0</accession>
<evidence type="ECO:0000256" key="2">
    <source>
        <dbReference type="ARBA" id="ARBA00005061"/>
    </source>
</evidence>
<evidence type="ECO:0000256" key="4">
    <source>
        <dbReference type="ARBA" id="ARBA00018141"/>
    </source>
</evidence>
<dbReference type="AlphaFoldDB" id="A0A328AYZ0"/>
<dbReference type="GO" id="GO:0070497">
    <property type="term" value="F:6-carboxytetrahydropterin synthase activity"/>
    <property type="evidence" value="ECO:0007669"/>
    <property type="project" value="UniProtKB-EC"/>
</dbReference>
<evidence type="ECO:0000256" key="1">
    <source>
        <dbReference type="ARBA" id="ARBA00002285"/>
    </source>
</evidence>
<evidence type="ECO:0000256" key="8">
    <source>
        <dbReference type="ARBA" id="ARBA00048807"/>
    </source>
</evidence>
<protein>
    <recommendedName>
        <fullName evidence="4 9">6-carboxy-5,6,7,8-tetrahydropterin synthase</fullName>
        <ecNumber evidence="9">4.-.-.-</ecNumber>
    </recommendedName>
</protein>
<evidence type="ECO:0000256" key="3">
    <source>
        <dbReference type="ARBA" id="ARBA00008900"/>
    </source>
</evidence>
<dbReference type="PANTHER" id="PTHR12589">
    <property type="entry name" value="PYRUVOYL TETRAHYDROBIOPTERIN SYNTHASE"/>
    <property type="match status" value="1"/>
</dbReference>
<keyword evidence="12" id="KW-1185">Reference proteome</keyword>
<dbReference type="EC" id="4.-.-.-" evidence="9"/>
<evidence type="ECO:0000256" key="6">
    <source>
        <dbReference type="ARBA" id="ARBA00022833"/>
    </source>
</evidence>
<dbReference type="Gene3D" id="3.30.479.10">
    <property type="entry name" value="6-pyruvoyl tetrahydropterin synthase/QueD"/>
    <property type="match status" value="1"/>
</dbReference>
<evidence type="ECO:0000313" key="12">
    <source>
        <dbReference type="Proteomes" id="UP000249842"/>
    </source>
</evidence>
<sequence>MSPNIFEITKAAGFDAAHHLPAGGAEGSPYTRLHGHSFRVEATVRGEAVQPVGWVADLAELDRALRAIAGELDHGLLNEKPGLESPTLERLCVYFAERLKPEFPGLSRIVVSRPTIGESCALLVG</sequence>
<feature type="binding site" evidence="10">
    <location>
        <position position="34"/>
    </location>
    <ligand>
        <name>Zn(2+)</name>
        <dbReference type="ChEBI" id="CHEBI:29105"/>
    </ligand>
</feature>
<comment type="caution">
    <text evidence="11">The sequence shown here is derived from an EMBL/GenBank/DDBJ whole genome shotgun (WGS) entry which is preliminary data.</text>
</comment>
<dbReference type="Pfam" id="PF01242">
    <property type="entry name" value="PTPS"/>
    <property type="match status" value="1"/>
</dbReference>
<keyword evidence="9" id="KW-0671">Queuosine biosynthesis</keyword>
<evidence type="ECO:0000256" key="7">
    <source>
        <dbReference type="ARBA" id="ARBA00023239"/>
    </source>
</evidence>
<evidence type="ECO:0000256" key="5">
    <source>
        <dbReference type="ARBA" id="ARBA00022723"/>
    </source>
</evidence>
<dbReference type="GO" id="GO:0008616">
    <property type="term" value="P:tRNA queuosine(34) biosynthetic process"/>
    <property type="evidence" value="ECO:0007669"/>
    <property type="project" value="UniProtKB-KW"/>
</dbReference>
<dbReference type="EMBL" id="QFYP01000001">
    <property type="protein sequence ID" value="RAK58814.1"/>
    <property type="molecule type" value="Genomic_DNA"/>
</dbReference>
<proteinExistence type="inferred from homology"/>
<comment type="catalytic activity">
    <reaction evidence="8 9">
        <text>7,8-dihydroneopterin 3'-triphosphate + H2O = 6-carboxy-5,6,7,8-tetrahydropterin + triphosphate + acetaldehyde + 2 H(+)</text>
        <dbReference type="Rhea" id="RHEA:27966"/>
        <dbReference type="ChEBI" id="CHEBI:15343"/>
        <dbReference type="ChEBI" id="CHEBI:15377"/>
        <dbReference type="ChEBI" id="CHEBI:15378"/>
        <dbReference type="ChEBI" id="CHEBI:18036"/>
        <dbReference type="ChEBI" id="CHEBI:58462"/>
        <dbReference type="ChEBI" id="CHEBI:61032"/>
        <dbReference type="EC" id="4.1.2.50"/>
    </reaction>
</comment>
<dbReference type="PIRSF" id="PIRSF006113">
    <property type="entry name" value="PTP_synth"/>
    <property type="match status" value="1"/>
</dbReference>
<dbReference type="RefSeq" id="WP_111456107.1">
    <property type="nucleotide sequence ID" value="NZ_QFYP01000001.1"/>
</dbReference>
<dbReference type="UniPathway" id="UPA00391"/>
<dbReference type="InterPro" id="IPR007115">
    <property type="entry name" value="6-PTP_synth/QueD"/>
</dbReference>